<evidence type="ECO:0000259" key="8">
    <source>
        <dbReference type="Pfam" id="PF13567"/>
    </source>
</evidence>
<dbReference type="Proteomes" id="UP000177676">
    <property type="component" value="Unassembled WGS sequence"/>
</dbReference>
<reference evidence="9 10" key="1">
    <citation type="journal article" date="2016" name="Nat. Commun.">
        <title>Thousands of microbial genomes shed light on interconnected biogeochemical processes in an aquifer system.</title>
        <authorList>
            <person name="Anantharaman K."/>
            <person name="Brown C.T."/>
            <person name="Hug L.A."/>
            <person name="Sharon I."/>
            <person name="Castelle C.J."/>
            <person name="Probst A.J."/>
            <person name="Thomas B.C."/>
            <person name="Singh A."/>
            <person name="Wilkins M.J."/>
            <person name="Karaoz U."/>
            <person name="Brodie E.L."/>
            <person name="Williams K.H."/>
            <person name="Hubbard S.S."/>
            <person name="Banfield J.F."/>
        </authorList>
    </citation>
    <scope>NUCLEOTIDE SEQUENCE [LARGE SCALE GENOMIC DNA]</scope>
</reference>
<evidence type="ECO:0000313" key="9">
    <source>
        <dbReference type="EMBL" id="OGN32849.1"/>
    </source>
</evidence>
<evidence type="ECO:0000313" key="10">
    <source>
        <dbReference type="Proteomes" id="UP000177676"/>
    </source>
</evidence>
<feature type="transmembrane region" description="Helical" evidence="6">
    <location>
        <begin position="265"/>
        <end position="292"/>
    </location>
</feature>
<feature type="transmembrane region" description="Helical" evidence="6">
    <location>
        <begin position="489"/>
        <end position="509"/>
    </location>
</feature>
<accession>A0A1F8H7F7</accession>
<comment type="caution">
    <text evidence="9">The sequence shown here is derived from an EMBL/GenBank/DDBJ whole genome shotgun (WGS) entry which is preliminary data.</text>
</comment>
<feature type="domain" description="ComEC/Rec2-related protein" evidence="7">
    <location>
        <begin position="245"/>
        <end position="510"/>
    </location>
</feature>
<sequence>MPKAQIFFILLVSFIGGVVAGSWLAFSQFVLYLLFIPPIILIALAWRRNWRVVFRAFTAIIFLLGILRTFDVRVSTTFLKKFADGNFEVTLSGYIDSEIKKIANQPGGGQWFVFRVKKLAVSDFTIPEKLDEKILVSADSFPEYKYGDQLTLTGKIISPKNFQDFDYISYLAKDQIFTIVQKPEISRFDLFGELEQKSLLQRSNLNFLERGKIWLFEKIFSFKNKFEKSVGLAITEPQAAFVSGILLGSRQDIPKDIKEDFATTGVAHILAISGYNITLVSLVVMWFLLFFFRRNIAFYFSVLAIILFTILTGASASVIRSALMGGLVLLANNSGRLYNPKNSLALAAFLMVLANPMILRYDIGFQLSFFATLGILYVAPFLGQYFKKIPNRFNLRETFLMTFSAQLMVLPLILFYFHNFSLVALPANLIILPFIPLAMALGFFTGVAGLIWSKLGILVGALAWLVSSVVLWLAKFFAHLPLSSFPVYLPWWGVVLVYIILIFTLVFVAKKQRTKINQGGGEQFL</sequence>
<keyword evidence="5 6" id="KW-0472">Membrane</keyword>
<dbReference type="InterPro" id="IPR004477">
    <property type="entry name" value="ComEC_N"/>
</dbReference>
<feature type="transmembrane region" description="Helical" evidence="6">
    <location>
        <begin position="52"/>
        <end position="70"/>
    </location>
</feature>
<dbReference type="AlphaFoldDB" id="A0A1F8H7F7"/>
<evidence type="ECO:0008006" key="11">
    <source>
        <dbReference type="Google" id="ProtNLM"/>
    </source>
</evidence>
<comment type="subcellular location">
    <subcellularLocation>
        <location evidence="1">Cell membrane</location>
        <topology evidence="1">Multi-pass membrane protein</topology>
    </subcellularLocation>
</comment>
<keyword evidence="3 6" id="KW-0812">Transmembrane</keyword>
<feature type="transmembrane region" description="Helical" evidence="6">
    <location>
        <begin position="367"/>
        <end position="386"/>
    </location>
</feature>
<feature type="transmembrane region" description="Helical" evidence="6">
    <location>
        <begin position="298"/>
        <end position="331"/>
    </location>
</feature>
<dbReference type="PANTHER" id="PTHR30619">
    <property type="entry name" value="DNA INTERNALIZATION/COMPETENCE PROTEIN COMEC/REC2"/>
    <property type="match status" value="1"/>
</dbReference>
<dbReference type="InterPro" id="IPR025405">
    <property type="entry name" value="DUF4131"/>
</dbReference>
<evidence type="ECO:0000256" key="3">
    <source>
        <dbReference type="ARBA" id="ARBA00022692"/>
    </source>
</evidence>
<dbReference type="InterPro" id="IPR052159">
    <property type="entry name" value="Competence_DNA_uptake"/>
</dbReference>
<feature type="transmembrane region" description="Helical" evidence="6">
    <location>
        <begin position="398"/>
        <end position="417"/>
    </location>
</feature>
<evidence type="ECO:0000256" key="2">
    <source>
        <dbReference type="ARBA" id="ARBA00022475"/>
    </source>
</evidence>
<evidence type="ECO:0000256" key="1">
    <source>
        <dbReference type="ARBA" id="ARBA00004651"/>
    </source>
</evidence>
<keyword evidence="2" id="KW-1003">Cell membrane</keyword>
<dbReference type="PANTHER" id="PTHR30619:SF7">
    <property type="entry name" value="BETA-LACTAMASE DOMAIN PROTEIN"/>
    <property type="match status" value="1"/>
</dbReference>
<evidence type="ECO:0000256" key="6">
    <source>
        <dbReference type="SAM" id="Phobius"/>
    </source>
</evidence>
<feature type="domain" description="DUF4131" evidence="8">
    <location>
        <begin position="26"/>
        <end position="178"/>
    </location>
</feature>
<keyword evidence="4 6" id="KW-1133">Transmembrane helix</keyword>
<feature type="transmembrane region" description="Helical" evidence="6">
    <location>
        <begin position="429"/>
        <end position="450"/>
    </location>
</feature>
<proteinExistence type="predicted"/>
<evidence type="ECO:0000256" key="4">
    <source>
        <dbReference type="ARBA" id="ARBA00022989"/>
    </source>
</evidence>
<gene>
    <name evidence="9" type="ORF">A3I92_00860</name>
</gene>
<feature type="transmembrane region" description="Helical" evidence="6">
    <location>
        <begin position="457"/>
        <end position="477"/>
    </location>
</feature>
<dbReference type="EMBL" id="MGKS01000002">
    <property type="protein sequence ID" value="OGN32849.1"/>
    <property type="molecule type" value="Genomic_DNA"/>
</dbReference>
<evidence type="ECO:0000256" key="5">
    <source>
        <dbReference type="ARBA" id="ARBA00023136"/>
    </source>
</evidence>
<dbReference type="NCBIfam" id="TIGR00360">
    <property type="entry name" value="ComEC_N-term"/>
    <property type="match status" value="1"/>
</dbReference>
<dbReference type="Pfam" id="PF13567">
    <property type="entry name" value="DUF4131"/>
    <property type="match status" value="1"/>
</dbReference>
<dbReference type="GO" id="GO:0005886">
    <property type="term" value="C:plasma membrane"/>
    <property type="evidence" value="ECO:0007669"/>
    <property type="project" value="UniProtKB-SubCell"/>
</dbReference>
<dbReference type="Pfam" id="PF03772">
    <property type="entry name" value="Competence"/>
    <property type="match status" value="1"/>
</dbReference>
<feature type="transmembrane region" description="Helical" evidence="6">
    <location>
        <begin position="6"/>
        <end position="24"/>
    </location>
</feature>
<protein>
    <recommendedName>
        <fullName evidence="11">ComEC/Rec2-related protein domain-containing protein</fullName>
    </recommendedName>
</protein>
<feature type="transmembrane region" description="Helical" evidence="6">
    <location>
        <begin position="29"/>
        <end position="46"/>
    </location>
</feature>
<name>A0A1F8H7F7_9BACT</name>
<evidence type="ECO:0000259" key="7">
    <source>
        <dbReference type="Pfam" id="PF03772"/>
    </source>
</evidence>
<organism evidence="9 10">
    <name type="scientific">Candidatus Yanofskybacteria bacterium RIFCSPLOWO2_02_FULL_43_10b</name>
    <dbReference type="NCBI Taxonomy" id="1802704"/>
    <lineage>
        <taxon>Bacteria</taxon>
        <taxon>Candidatus Yanofskyibacteriota</taxon>
    </lineage>
</organism>